<feature type="transmembrane region" description="Helical" evidence="2">
    <location>
        <begin position="235"/>
        <end position="255"/>
    </location>
</feature>
<feature type="region of interest" description="Disordered" evidence="1">
    <location>
        <begin position="1"/>
        <end position="59"/>
    </location>
</feature>
<feature type="transmembrane region" description="Helical" evidence="2">
    <location>
        <begin position="149"/>
        <end position="166"/>
    </location>
</feature>
<evidence type="ECO:0000256" key="1">
    <source>
        <dbReference type="SAM" id="MobiDB-lite"/>
    </source>
</evidence>
<keyword evidence="2" id="KW-0812">Transmembrane</keyword>
<feature type="transmembrane region" description="Helical" evidence="2">
    <location>
        <begin position="99"/>
        <end position="117"/>
    </location>
</feature>
<dbReference type="OrthoDB" id="3266703at2"/>
<dbReference type="EMBL" id="AGWN01000001">
    <property type="protein sequence ID" value="EPD31140.1"/>
    <property type="molecule type" value="Genomic_DNA"/>
</dbReference>
<keyword evidence="2" id="KW-1133">Transmembrane helix</keyword>
<feature type="transmembrane region" description="Helical" evidence="2">
    <location>
        <begin position="279"/>
        <end position="301"/>
    </location>
</feature>
<evidence type="ECO:0000313" key="4">
    <source>
        <dbReference type="Proteomes" id="UP000014387"/>
    </source>
</evidence>
<feature type="transmembrane region" description="Helical" evidence="2">
    <location>
        <begin position="73"/>
        <end position="93"/>
    </location>
</feature>
<gene>
    <name evidence="3" type="ORF">HMPREF9238_00900</name>
</gene>
<organism evidence="3 4">
    <name type="scientific">Gleimia europaea ACS-120-V-Col10b</name>
    <dbReference type="NCBI Taxonomy" id="883069"/>
    <lineage>
        <taxon>Bacteria</taxon>
        <taxon>Bacillati</taxon>
        <taxon>Actinomycetota</taxon>
        <taxon>Actinomycetes</taxon>
        <taxon>Actinomycetales</taxon>
        <taxon>Actinomycetaceae</taxon>
        <taxon>Gleimia</taxon>
    </lineage>
</organism>
<dbReference type="AlphaFoldDB" id="A0A9W5RF24"/>
<feature type="transmembrane region" description="Helical" evidence="2">
    <location>
        <begin position="205"/>
        <end position="223"/>
    </location>
</feature>
<evidence type="ECO:0000313" key="3">
    <source>
        <dbReference type="EMBL" id="EPD31140.1"/>
    </source>
</evidence>
<proteinExistence type="predicted"/>
<feature type="transmembrane region" description="Helical" evidence="2">
    <location>
        <begin position="178"/>
        <end position="199"/>
    </location>
</feature>
<evidence type="ECO:0000256" key="2">
    <source>
        <dbReference type="SAM" id="Phobius"/>
    </source>
</evidence>
<comment type="caution">
    <text evidence="3">The sequence shown here is derived from an EMBL/GenBank/DDBJ whole genome shotgun (WGS) entry which is preliminary data.</text>
</comment>
<feature type="transmembrane region" description="Helical" evidence="2">
    <location>
        <begin position="313"/>
        <end position="332"/>
    </location>
</feature>
<accession>A0A9W5RF24</accession>
<name>A0A9W5RF24_9ACTO</name>
<sequence length="338" mass="35204">MEDKNVQNQPTNNLRKHRRASRRAAPGLSAPKEGADAAKPSYASRSLQRTGASQRRAGTQVRSKAGQILSIPARYLSATVAILLAASVVVGYLVFDTRAVVTLVVVAAVVIFARGWADLVQTPVRHTSLVTILVVGFITLIAISVSDDFAWATVGLGLVVLVAAVMEATRPLPRADLLHSLSASVFGGFVVAIGSAWVTLCKSEVWSAIMVTAALALIVTMIGNQLGASAGANALWALLLGPFSSIAIVLIALAVGEPASLLSFAFANASSTASAKTSLLLMSALIGLGVGGVIVIVDMLFGEHYRRMSEAGALARGAMKFLLAVMPIYVIVRVGALF</sequence>
<feature type="transmembrane region" description="Helical" evidence="2">
    <location>
        <begin position="124"/>
        <end position="143"/>
    </location>
</feature>
<feature type="compositionally biased region" description="Polar residues" evidence="1">
    <location>
        <begin position="1"/>
        <end position="13"/>
    </location>
</feature>
<protein>
    <submittedName>
        <fullName evidence="3">Uncharacterized protein</fullName>
    </submittedName>
</protein>
<reference evidence="3 4" key="1">
    <citation type="submission" date="2013-05" db="EMBL/GenBank/DDBJ databases">
        <title>The Genome Sequence of Actinomyces europaeus ACS-120-V-COL10B.</title>
        <authorList>
            <consortium name="The Broad Institute Genomics Platform"/>
            <person name="Earl A."/>
            <person name="Ward D."/>
            <person name="Feldgarden M."/>
            <person name="Gevers D."/>
            <person name="Saerens B."/>
            <person name="Vaneechoutte M."/>
            <person name="Walker B."/>
            <person name="Young S."/>
            <person name="Zeng Q."/>
            <person name="Gargeya S."/>
            <person name="Fitzgerald M."/>
            <person name="Haas B."/>
            <person name="Abouelleil A."/>
            <person name="Allen A.W."/>
            <person name="Alvarado L."/>
            <person name="Arachchi H.M."/>
            <person name="Berlin A.M."/>
            <person name="Chapman S.B."/>
            <person name="Gainer-Dewar J."/>
            <person name="Goldberg J."/>
            <person name="Griggs A."/>
            <person name="Gujja S."/>
            <person name="Hansen M."/>
            <person name="Howarth C."/>
            <person name="Imamovic A."/>
            <person name="Ireland A."/>
            <person name="Larimer J."/>
            <person name="McCowan C."/>
            <person name="Murphy C."/>
            <person name="Pearson M."/>
            <person name="Poon T.W."/>
            <person name="Priest M."/>
            <person name="Roberts A."/>
            <person name="Saif S."/>
            <person name="Shea T."/>
            <person name="Sisk P."/>
            <person name="Sykes S."/>
            <person name="Wortman J."/>
            <person name="Nusbaum C."/>
            <person name="Birren B."/>
        </authorList>
    </citation>
    <scope>NUCLEOTIDE SEQUENCE [LARGE SCALE GENOMIC DNA]</scope>
    <source>
        <strain evidence="3 4">ACS-120-V-Col10b</strain>
    </source>
</reference>
<feature type="compositionally biased region" description="Polar residues" evidence="1">
    <location>
        <begin position="43"/>
        <end position="59"/>
    </location>
</feature>
<keyword evidence="4" id="KW-1185">Reference proteome</keyword>
<dbReference type="RefSeq" id="WP_016444251.1">
    <property type="nucleotide sequence ID" value="NZ_KE150266.1"/>
</dbReference>
<keyword evidence="2" id="KW-0472">Membrane</keyword>
<dbReference type="Proteomes" id="UP000014387">
    <property type="component" value="Unassembled WGS sequence"/>
</dbReference>